<dbReference type="InterPro" id="IPR013766">
    <property type="entry name" value="Thioredoxin_domain"/>
</dbReference>
<evidence type="ECO:0000259" key="9">
    <source>
        <dbReference type="PROSITE" id="PS51352"/>
    </source>
</evidence>
<dbReference type="eggNOG" id="COG3118">
    <property type="taxonomic scope" value="Bacteria"/>
</dbReference>
<feature type="domain" description="Thioredoxin" evidence="9">
    <location>
        <begin position="1"/>
        <end position="99"/>
    </location>
</feature>
<keyword evidence="5 8" id="KW-0676">Redox-active center</keyword>
<dbReference type="STRING" id="1178825.SAMN05216261_0980"/>
<comment type="similarity">
    <text evidence="1">Belongs to the thioredoxin family.</text>
</comment>
<dbReference type="OrthoDB" id="9790390at2"/>
<feature type="site" description="Contributes to redox potential value" evidence="7">
    <location>
        <position position="26"/>
    </location>
</feature>
<organism evidence="10 11">
    <name type="scientific">Algibacter luteus</name>
    <dbReference type="NCBI Taxonomy" id="1178825"/>
    <lineage>
        <taxon>Bacteria</taxon>
        <taxon>Pseudomonadati</taxon>
        <taxon>Bacteroidota</taxon>
        <taxon>Flavobacteriia</taxon>
        <taxon>Flavobacteriales</taxon>
        <taxon>Flavobacteriaceae</taxon>
        <taxon>Algibacter</taxon>
    </lineage>
</organism>
<name>A0A1M6BYZ0_9FLAO</name>
<dbReference type="NCBIfam" id="TIGR01068">
    <property type="entry name" value="thioredoxin"/>
    <property type="match status" value="1"/>
</dbReference>
<evidence type="ECO:0000256" key="8">
    <source>
        <dbReference type="PIRSR" id="PIRSR000077-4"/>
    </source>
</evidence>
<dbReference type="FunFam" id="3.40.30.10:FF:000001">
    <property type="entry name" value="Thioredoxin"/>
    <property type="match status" value="1"/>
</dbReference>
<evidence type="ECO:0000256" key="5">
    <source>
        <dbReference type="ARBA" id="ARBA00023284"/>
    </source>
</evidence>
<dbReference type="PANTHER" id="PTHR45663">
    <property type="entry name" value="GEO12009P1"/>
    <property type="match status" value="1"/>
</dbReference>
<evidence type="ECO:0000256" key="6">
    <source>
        <dbReference type="NCBIfam" id="TIGR01068"/>
    </source>
</evidence>
<evidence type="ECO:0000313" key="10">
    <source>
        <dbReference type="EMBL" id="SHI54009.1"/>
    </source>
</evidence>
<reference evidence="10 11" key="1">
    <citation type="submission" date="2016-11" db="EMBL/GenBank/DDBJ databases">
        <authorList>
            <person name="Jaros S."/>
            <person name="Januszkiewicz K."/>
            <person name="Wedrychowicz H."/>
        </authorList>
    </citation>
    <scope>NUCLEOTIDE SEQUENCE [LARGE SCALE GENOMIC DNA]</scope>
    <source>
        <strain evidence="10 11">CGMCC 1.12213</strain>
    </source>
</reference>
<proteinExistence type="inferred from homology"/>
<feature type="site" description="Deprotonates C-terminal active site Cys" evidence="7">
    <location>
        <position position="18"/>
    </location>
</feature>
<keyword evidence="3" id="KW-0249">Electron transport</keyword>
<dbReference type="InterPro" id="IPR036249">
    <property type="entry name" value="Thioredoxin-like_sf"/>
</dbReference>
<feature type="site" description="Contributes to redox potential value" evidence="7">
    <location>
        <position position="25"/>
    </location>
</feature>
<dbReference type="Pfam" id="PF00085">
    <property type="entry name" value="Thioredoxin"/>
    <property type="match status" value="1"/>
</dbReference>
<evidence type="ECO:0000256" key="3">
    <source>
        <dbReference type="ARBA" id="ARBA00022982"/>
    </source>
</evidence>
<keyword evidence="4 8" id="KW-1015">Disulfide bond</keyword>
<evidence type="ECO:0000256" key="7">
    <source>
        <dbReference type="PIRSR" id="PIRSR000077-1"/>
    </source>
</evidence>
<protein>
    <recommendedName>
        <fullName evidence="6">Thioredoxin</fullName>
    </recommendedName>
</protein>
<dbReference type="PANTHER" id="PTHR45663:SF11">
    <property type="entry name" value="GEO12009P1"/>
    <property type="match status" value="1"/>
</dbReference>
<dbReference type="PIRSF" id="PIRSF000077">
    <property type="entry name" value="Thioredoxin"/>
    <property type="match status" value="1"/>
</dbReference>
<dbReference type="InterPro" id="IPR017937">
    <property type="entry name" value="Thioredoxin_CS"/>
</dbReference>
<dbReference type="PROSITE" id="PS51352">
    <property type="entry name" value="THIOREDOXIN_2"/>
    <property type="match status" value="1"/>
</dbReference>
<dbReference type="AlphaFoldDB" id="A0A1M6BYZ0"/>
<feature type="active site" description="Nucleophile" evidence="7">
    <location>
        <position position="24"/>
    </location>
</feature>
<gene>
    <name evidence="10" type="ORF">SAMN05216261_0980</name>
</gene>
<feature type="active site" description="Nucleophile" evidence="7">
    <location>
        <position position="27"/>
    </location>
</feature>
<dbReference type="PROSITE" id="PS00194">
    <property type="entry name" value="THIOREDOXIN_1"/>
    <property type="match status" value="1"/>
</dbReference>
<evidence type="ECO:0000313" key="11">
    <source>
        <dbReference type="Proteomes" id="UP000184396"/>
    </source>
</evidence>
<evidence type="ECO:0000256" key="1">
    <source>
        <dbReference type="ARBA" id="ARBA00008987"/>
    </source>
</evidence>
<dbReference type="EMBL" id="FQYK01000002">
    <property type="protein sequence ID" value="SHI54009.1"/>
    <property type="molecule type" value="Genomic_DNA"/>
</dbReference>
<keyword evidence="11" id="KW-1185">Reference proteome</keyword>
<sequence>MKSSFNSILKSNPIVLVDFFADWCGPCKMLAPILKEVKEELGDTVKIVKIDVDKNETLSAKYQIRGVPTMLLFKNGKQVWRQSGVLQKIDIVSIINTHI</sequence>
<dbReference type="GO" id="GO:0045454">
    <property type="term" value="P:cell redox homeostasis"/>
    <property type="evidence" value="ECO:0007669"/>
    <property type="project" value="TreeGrafter"/>
</dbReference>
<dbReference type="CDD" id="cd02947">
    <property type="entry name" value="TRX_family"/>
    <property type="match status" value="1"/>
</dbReference>
<keyword evidence="2" id="KW-0813">Transport</keyword>
<dbReference type="GO" id="GO:0005829">
    <property type="term" value="C:cytosol"/>
    <property type="evidence" value="ECO:0007669"/>
    <property type="project" value="TreeGrafter"/>
</dbReference>
<dbReference type="GO" id="GO:0015035">
    <property type="term" value="F:protein-disulfide reductase activity"/>
    <property type="evidence" value="ECO:0007669"/>
    <property type="project" value="UniProtKB-UniRule"/>
</dbReference>
<dbReference type="InterPro" id="IPR005746">
    <property type="entry name" value="Thioredoxin"/>
</dbReference>
<evidence type="ECO:0000256" key="2">
    <source>
        <dbReference type="ARBA" id="ARBA00022448"/>
    </source>
</evidence>
<dbReference type="SUPFAM" id="SSF52833">
    <property type="entry name" value="Thioredoxin-like"/>
    <property type="match status" value="1"/>
</dbReference>
<dbReference type="Gene3D" id="3.40.30.10">
    <property type="entry name" value="Glutaredoxin"/>
    <property type="match status" value="1"/>
</dbReference>
<accession>A0A1M6BYZ0</accession>
<dbReference type="PRINTS" id="PR00421">
    <property type="entry name" value="THIOREDOXIN"/>
</dbReference>
<evidence type="ECO:0000256" key="4">
    <source>
        <dbReference type="ARBA" id="ARBA00023157"/>
    </source>
</evidence>
<dbReference type="Proteomes" id="UP000184396">
    <property type="component" value="Unassembled WGS sequence"/>
</dbReference>
<feature type="disulfide bond" description="Redox-active" evidence="8">
    <location>
        <begin position="24"/>
        <end position="27"/>
    </location>
</feature>
<dbReference type="RefSeq" id="WP_019387597.1">
    <property type="nucleotide sequence ID" value="NZ_ALIH01000006.1"/>
</dbReference>